<reference evidence="6" key="2">
    <citation type="journal article" date="2022" name="Microbiol. Resour. Announc.">
        <title>Metagenome Sequencing to Explore Phylogenomics of Terrestrial Cyanobacteria.</title>
        <authorList>
            <person name="Ward R.D."/>
            <person name="Stajich J.E."/>
            <person name="Johansen J.R."/>
            <person name="Huntemann M."/>
            <person name="Clum A."/>
            <person name="Foster B."/>
            <person name="Foster B."/>
            <person name="Roux S."/>
            <person name="Palaniappan K."/>
            <person name="Varghese N."/>
            <person name="Mukherjee S."/>
            <person name="Reddy T.B.K."/>
            <person name="Daum C."/>
            <person name="Copeland A."/>
            <person name="Chen I.A."/>
            <person name="Ivanova N.N."/>
            <person name="Kyrpides N.C."/>
            <person name="Shapiro N."/>
            <person name="Eloe-Fadrosh E.A."/>
            <person name="Pietrasiak N."/>
        </authorList>
    </citation>
    <scope>NUCLEOTIDE SEQUENCE</scope>
    <source>
        <strain evidence="6">CPER-KK1</strain>
    </source>
</reference>
<proteinExistence type="predicted"/>
<gene>
    <name evidence="6" type="ORF">KME25_16270</name>
</gene>
<evidence type="ECO:0000313" key="6">
    <source>
        <dbReference type="EMBL" id="MBW4545982.1"/>
    </source>
</evidence>
<keyword evidence="4 5" id="KW-0472">Membrane</keyword>
<organism evidence="6 7">
    <name type="scientific">Symplocastrum torsivum CPER-KK1</name>
    <dbReference type="NCBI Taxonomy" id="450513"/>
    <lineage>
        <taxon>Bacteria</taxon>
        <taxon>Bacillati</taxon>
        <taxon>Cyanobacteriota</taxon>
        <taxon>Cyanophyceae</taxon>
        <taxon>Oscillatoriophycideae</taxon>
        <taxon>Oscillatoriales</taxon>
        <taxon>Microcoleaceae</taxon>
        <taxon>Symplocastrum</taxon>
    </lineage>
</organism>
<dbReference type="InterPro" id="IPR047662">
    <property type="entry name" value="SemiSWEET"/>
</dbReference>
<evidence type="ECO:0000256" key="3">
    <source>
        <dbReference type="ARBA" id="ARBA00022989"/>
    </source>
</evidence>
<evidence type="ECO:0000256" key="1">
    <source>
        <dbReference type="ARBA" id="ARBA00004141"/>
    </source>
</evidence>
<comment type="subcellular location">
    <subcellularLocation>
        <location evidence="1">Membrane</location>
        <topology evidence="1">Multi-pass membrane protein</topology>
    </subcellularLocation>
</comment>
<dbReference type="GO" id="GO:0051119">
    <property type="term" value="F:sugar transmembrane transporter activity"/>
    <property type="evidence" value="ECO:0007669"/>
    <property type="project" value="InterPro"/>
</dbReference>
<feature type="transmembrane region" description="Helical" evidence="5">
    <location>
        <begin position="37"/>
        <end position="55"/>
    </location>
</feature>
<evidence type="ECO:0000256" key="4">
    <source>
        <dbReference type="ARBA" id="ARBA00023136"/>
    </source>
</evidence>
<sequence length="86" mass="9630">MDTESIDILGYIAATLTTIAFLPQVLKTWRSRSAKDVSLVMMITFSIGVFLWLLYGLAIQAMPVILANTTTLILALLIVILKIRYR</sequence>
<dbReference type="Gene3D" id="1.20.1280.290">
    <property type="match status" value="1"/>
</dbReference>
<dbReference type="Proteomes" id="UP000753908">
    <property type="component" value="Unassembled WGS sequence"/>
</dbReference>
<dbReference type="AlphaFoldDB" id="A0A951UAK4"/>
<feature type="transmembrane region" description="Helical" evidence="5">
    <location>
        <begin position="6"/>
        <end position="25"/>
    </location>
</feature>
<reference evidence="6" key="1">
    <citation type="submission" date="2021-05" db="EMBL/GenBank/DDBJ databases">
        <authorList>
            <person name="Pietrasiak N."/>
            <person name="Ward R."/>
            <person name="Stajich J.E."/>
            <person name="Kurbessoian T."/>
        </authorList>
    </citation>
    <scope>NUCLEOTIDE SEQUENCE</scope>
    <source>
        <strain evidence="6">CPER-KK1</strain>
    </source>
</reference>
<name>A0A951UAK4_9CYAN</name>
<evidence type="ECO:0000313" key="7">
    <source>
        <dbReference type="Proteomes" id="UP000753908"/>
    </source>
</evidence>
<keyword evidence="2 5" id="KW-0812">Transmembrane</keyword>
<feature type="transmembrane region" description="Helical" evidence="5">
    <location>
        <begin position="61"/>
        <end position="81"/>
    </location>
</feature>
<dbReference type="InterPro" id="IPR006603">
    <property type="entry name" value="PQ-loop_rpt"/>
</dbReference>
<dbReference type="Pfam" id="PF04193">
    <property type="entry name" value="PQ-loop"/>
    <property type="match status" value="1"/>
</dbReference>
<evidence type="ECO:0000256" key="5">
    <source>
        <dbReference type="SAM" id="Phobius"/>
    </source>
</evidence>
<comment type="caution">
    <text evidence="6">The sequence shown here is derived from an EMBL/GenBank/DDBJ whole genome shotgun (WGS) entry which is preliminary data.</text>
</comment>
<keyword evidence="3 5" id="KW-1133">Transmembrane helix</keyword>
<protein>
    <submittedName>
        <fullName evidence="6">SemiSWEET transporter</fullName>
    </submittedName>
</protein>
<accession>A0A951UAK4</accession>
<dbReference type="NCBIfam" id="NF037968">
    <property type="entry name" value="SemiSWEET_2"/>
    <property type="match status" value="1"/>
</dbReference>
<dbReference type="EMBL" id="JAHHIF010000020">
    <property type="protein sequence ID" value="MBW4545982.1"/>
    <property type="molecule type" value="Genomic_DNA"/>
</dbReference>
<evidence type="ECO:0000256" key="2">
    <source>
        <dbReference type="ARBA" id="ARBA00022692"/>
    </source>
</evidence>
<dbReference type="GO" id="GO:0016020">
    <property type="term" value="C:membrane"/>
    <property type="evidence" value="ECO:0007669"/>
    <property type="project" value="UniProtKB-SubCell"/>
</dbReference>